<evidence type="ECO:0000313" key="3">
    <source>
        <dbReference type="Proteomes" id="UP000492821"/>
    </source>
</evidence>
<dbReference type="Proteomes" id="UP000492821">
    <property type="component" value="Unassembled WGS sequence"/>
</dbReference>
<feature type="region of interest" description="Disordered" evidence="1">
    <location>
        <begin position="72"/>
        <end position="98"/>
    </location>
</feature>
<accession>A0A7E4ZY45</accession>
<proteinExistence type="predicted"/>
<dbReference type="AlphaFoldDB" id="A0A7E4ZY45"/>
<organism evidence="3 4">
    <name type="scientific">Panagrellus redivivus</name>
    <name type="common">Microworm</name>
    <dbReference type="NCBI Taxonomy" id="6233"/>
    <lineage>
        <taxon>Eukaryota</taxon>
        <taxon>Metazoa</taxon>
        <taxon>Ecdysozoa</taxon>
        <taxon>Nematoda</taxon>
        <taxon>Chromadorea</taxon>
        <taxon>Rhabditida</taxon>
        <taxon>Tylenchina</taxon>
        <taxon>Panagrolaimomorpha</taxon>
        <taxon>Panagrolaimoidea</taxon>
        <taxon>Panagrolaimidae</taxon>
        <taxon>Panagrellus</taxon>
    </lineage>
</organism>
<name>A0A7E4ZY45_PANRE</name>
<feature type="compositionally biased region" description="Basic residues" evidence="1">
    <location>
        <begin position="640"/>
        <end position="649"/>
    </location>
</feature>
<keyword evidence="3" id="KW-1185">Reference proteome</keyword>
<dbReference type="WBParaSite" id="Pan_g2923.t1">
    <property type="protein sequence ID" value="Pan_g2923.t1"/>
    <property type="gene ID" value="Pan_g2923"/>
</dbReference>
<evidence type="ECO:0000313" key="4">
    <source>
        <dbReference type="WBParaSite" id="Pan_g2923.t1"/>
    </source>
</evidence>
<feature type="region of interest" description="Disordered" evidence="1">
    <location>
        <begin position="1"/>
        <end position="47"/>
    </location>
</feature>
<sequence length="649" mass="74240">MSSENSFEIWHGDAHLGVDSDESVNGNLDRQRRSSTDSSISESEYADALDEVVEHPDEPEGVVFGVLNNTAEGNQESPYLTEEEDENEAPQAKRGRKGVTVMTADFETDEELTKLKQDNSLMSNGKQKFTKNGMRQPFVCIQKKLKCPVSATAIFGEPVNRLEVRNKHNHPVEGRQRTNGISNEVKDIVRERLKTGESLSALVIRTVLRARGFSEDNIPSVEKIRNFTSYEKKKLYGGIFSCADFERMCTENMILDDDPDEKVGILAYDMKIVDGEPQFYNIMTSRKLLNRIRSQRHIQTDGTYKLLYFCHPVVVIGFTDERHTFNPVAICIVSDESGPTYQKLLHHVRGDSTFLEGVADGAAAISFAFSRELPQTMRRMCYYHFKESVKRAFVRLKLPDDIITLIQNDIKVIAKCTSIETAKAAANHIVASWREEEDAIPFADYFDTEWVEKLPYWMNVEGGGPRTNNNQESKNGILKMYYTFRRRLSVPESFAHFRNFLTEYQSKKVKKFKPKEEEHFKPARMLYEEKRFVATVGERFFIPTRDSLITQAEAAELITQYTSANPSFDAILQFQRELHMISPSKLYPGRMWCSCHAFLKPHTCKHSLMFEVHSGVRTWPSRIRHHTTALGGVRGPGRGRTARHALSRN</sequence>
<dbReference type="Pfam" id="PF10551">
    <property type="entry name" value="MULE"/>
    <property type="match status" value="1"/>
</dbReference>
<reference evidence="4" key="2">
    <citation type="submission" date="2020-10" db="UniProtKB">
        <authorList>
            <consortium name="WormBaseParasite"/>
        </authorList>
    </citation>
    <scope>IDENTIFICATION</scope>
</reference>
<evidence type="ECO:0000256" key="1">
    <source>
        <dbReference type="SAM" id="MobiDB-lite"/>
    </source>
</evidence>
<dbReference type="InterPro" id="IPR018289">
    <property type="entry name" value="MULE_transposase_dom"/>
</dbReference>
<reference evidence="3" key="1">
    <citation type="journal article" date="2013" name="Genetics">
        <title>The draft genome and transcriptome of Panagrellus redivivus are shaped by the harsh demands of a free-living lifestyle.</title>
        <authorList>
            <person name="Srinivasan J."/>
            <person name="Dillman A.R."/>
            <person name="Macchietto M.G."/>
            <person name="Heikkinen L."/>
            <person name="Lakso M."/>
            <person name="Fracchia K.M."/>
            <person name="Antoshechkin I."/>
            <person name="Mortazavi A."/>
            <person name="Wong G."/>
            <person name="Sternberg P.W."/>
        </authorList>
    </citation>
    <scope>NUCLEOTIDE SEQUENCE [LARGE SCALE GENOMIC DNA]</scope>
    <source>
        <strain evidence="3">MT8872</strain>
    </source>
</reference>
<feature type="region of interest" description="Disordered" evidence="1">
    <location>
        <begin position="629"/>
        <end position="649"/>
    </location>
</feature>
<protein>
    <submittedName>
        <fullName evidence="4">MULE domain-containing protein</fullName>
    </submittedName>
</protein>
<feature type="domain" description="MULE transposase" evidence="2">
    <location>
        <begin position="298"/>
        <end position="386"/>
    </location>
</feature>
<evidence type="ECO:0000259" key="2">
    <source>
        <dbReference type="Pfam" id="PF10551"/>
    </source>
</evidence>